<dbReference type="STRING" id="655353.SAMN04488056_105249"/>
<sequence>MRKSSLAQIAAITAIAFASSMPTYAASESVKTKEFLTYDYASQEYFIKLTINTATVIATQIRPDMAQCIASWYGDTPAETKKKDAEILATMKRLPETYPSAVLIAILQKHCGKFGK</sequence>
<keyword evidence="3" id="KW-1185">Reference proteome</keyword>
<dbReference type="RefSeq" id="WP_090072648.1">
    <property type="nucleotide sequence ID" value="NZ_FOVR01000005.1"/>
</dbReference>
<evidence type="ECO:0008006" key="4">
    <source>
        <dbReference type="Google" id="ProtNLM"/>
    </source>
</evidence>
<gene>
    <name evidence="2" type="ORF">SAMN04488056_105249</name>
</gene>
<reference evidence="2 3" key="1">
    <citation type="submission" date="2016-10" db="EMBL/GenBank/DDBJ databases">
        <authorList>
            <person name="de Groot N.N."/>
        </authorList>
    </citation>
    <scope>NUCLEOTIDE SEQUENCE [LARGE SCALE GENOMIC DNA]</scope>
    <source>
        <strain evidence="2 3">CGMCC 1.9157</strain>
    </source>
</reference>
<accession>A0A1I5GXR3</accession>
<dbReference type="AlphaFoldDB" id="A0A1I5GXR3"/>
<dbReference type="OrthoDB" id="7869975at2"/>
<evidence type="ECO:0000256" key="1">
    <source>
        <dbReference type="SAM" id="SignalP"/>
    </source>
</evidence>
<name>A0A1I5GXR3_9HYPH</name>
<proteinExistence type="predicted"/>
<dbReference type="EMBL" id="FOVR01000005">
    <property type="protein sequence ID" value="SFO40785.1"/>
    <property type="molecule type" value="Genomic_DNA"/>
</dbReference>
<protein>
    <recommendedName>
        <fullName evidence="4">Rap1a immunity protein domain-containing protein</fullName>
    </recommendedName>
</protein>
<evidence type="ECO:0000313" key="2">
    <source>
        <dbReference type="EMBL" id="SFO40785.1"/>
    </source>
</evidence>
<dbReference type="Proteomes" id="UP000199236">
    <property type="component" value="Unassembled WGS sequence"/>
</dbReference>
<feature type="signal peptide" evidence="1">
    <location>
        <begin position="1"/>
        <end position="25"/>
    </location>
</feature>
<feature type="chain" id="PRO_5011510499" description="Rap1a immunity protein domain-containing protein" evidence="1">
    <location>
        <begin position="26"/>
        <end position="116"/>
    </location>
</feature>
<organism evidence="2 3">
    <name type="scientific">Cohaesibacter marisflavi</name>
    <dbReference type="NCBI Taxonomy" id="655353"/>
    <lineage>
        <taxon>Bacteria</taxon>
        <taxon>Pseudomonadati</taxon>
        <taxon>Pseudomonadota</taxon>
        <taxon>Alphaproteobacteria</taxon>
        <taxon>Hyphomicrobiales</taxon>
        <taxon>Cohaesibacteraceae</taxon>
    </lineage>
</organism>
<evidence type="ECO:0000313" key="3">
    <source>
        <dbReference type="Proteomes" id="UP000199236"/>
    </source>
</evidence>
<keyword evidence="1" id="KW-0732">Signal</keyword>